<evidence type="ECO:0000259" key="3">
    <source>
        <dbReference type="PROSITE" id="PS50853"/>
    </source>
</evidence>
<reference evidence="4 5" key="1">
    <citation type="journal article" date="2013" name="Stand. Genomic Sci.">
        <title>Genomic Encyclopedia of Type Strains, Phase I: The one thousand microbial genomes (KMG-I) project.</title>
        <authorList>
            <person name="Kyrpides N.C."/>
            <person name="Woyke T."/>
            <person name="Eisen J.A."/>
            <person name="Garrity G."/>
            <person name="Lilburn T.G."/>
            <person name="Beck B.J."/>
            <person name="Whitman W.B."/>
            <person name="Hugenholtz P."/>
            <person name="Klenk H.P."/>
        </authorList>
    </citation>
    <scope>NUCLEOTIDE SEQUENCE [LARGE SCALE GENOMIC DNA]</scope>
    <source>
        <strain evidence="4 5">DSM 13484</strain>
    </source>
</reference>
<accession>A0A562SM98</accession>
<feature type="domain" description="Fibronectin type-III" evidence="3">
    <location>
        <begin position="298"/>
        <end position="385"/>
    </location>
</feature>
<dbReference type="Gene3D" id="2.60.40.10">
    <property type="entry name" value="Immunoglobulins"/>
    <property type="match status" value="1"/>
</dbReference>
<protein>
    <submittedName>
        <fullName evidence="4">Fibronectin type III domain protein</fullName>
    </submittedName>
</protein>
<evidence type="ECO:0000313" key="5">
    <source>
        <dbReference type="Proteomes" id="UP000316778"/>
    </source>
</evidence>
<dbReference type="SUPFAM" id="SSF49265">
    <property type="entry name" value="Fibronectin type III"/>
    <property type="match status" value="1"/>
</dbReference>
<organism evidence="4 5">
    <name type="scientific">Chitinophaga japonensis</name>
    <name type="common">Flexibacter japonensis</name>
    <dbReference type="NCBI Taxonomy" id="104662"/>
    <lineage>
        <taxon>Bacteria</taxon>
        <taxon>Pseudomonadati</taxon>
        <taxon>Bacteroidota</taxon>
        <taxon>Chitinophagia</taxon>
        <taxon>Chitinophagales</taxon>
        <taxon>Chitinophagaceae</taxon>
        <taxon>Chitinophaga</taxon>
    </lineage>
</organism>
<dbReference type="CDD" id="cd00063">
    <property type="entry name" value="FN3"/>
    <property type="match status" value="1"/>
</dbReference>
<dbReference type="InterPro" id="IPR036116">
    <property type="entry name" value="FN3_sf"/>
</dbReference>
<dbReference type="InterPro" id="IPR013783">
    <property type="entry name" value="Ig-like_fold"/>
</dbReference>
<evidence type="ECO:0000256" key="1">
    <source>
        <dbReference type="SAM" id="Coils"/>
    </source>
</evidence>
<evidence type="ECO:0000256" key="2">
    <source>
        <dbReference type="SAM" id="SignalP"/>
    </source>
</evidence>
<dbReference type="Gene3D" id="1.20.1270.60">
    <property type="entry name" value="Arfaptin homology (AH) domain/BAR domain"/>
    <property type="match status" value="1"/>
</dbReference>
<keyword evidence="1" id="KW-0175">Coiled coil</keyword>
<dbReference type="InterPro" id="IPR003961">
    <property type="entry name" value="FN3_dom"/>
</dbReference>
<sequence length="751" mass="84068">MTAKRSIQIAVSILFCIICHRLAAQQYPVKVQVQTIQPVSAQLSNLYTGTQPRMLVTLLNTDLQKPVLRVRLRLSIKGTTAALRSRDYGYYPVIPLDAGIPVQLSLNDLAPYFDINNLEVSGIPRAQLQQNGKLPDGFYTFCMEVVEERSGQLVSNEKTGCAPPVWISTSEPPLLNLPRKGEAVAFRDPLNIIFNWTPRHMGSPNAAFQTEYEFTLAELWDTGILPEAAFGTVPPLYQTTTNATTLLYGPAEPPLLPGKRYAWRIRAKARQGVDEFDVFLNNGYSEIFYFTLQEDCQPPQQVSATVADGRISINWMPQPKMFEYIVEYREQGKDNAEWFNVKTNSNAVTIYDAVPGRRYEYRVGGYCTLGNKTLGDLHGFTVPAQDTARNKNCGLLPDIKIANQTAIQQLLPDDQIMAGDFPVRLLQVSGAGSFTGYGYITIPFLGYNRLKVKFENIKVNTDRQLIGGVIMTTFDPLEKQVVSVDTVVQAFSDLAGVINDLARLAIDEDYLAIKELTEQIKEMAEEELPEALKDRMTEAADNMEQAKQEYDEAKKAYDAATTPEEKAEAKKKMEAAEQKFEDAKKEVTAVNKEKEKLVKDATKIIIKAIKELHAEAEALQNRENEYAAAREKAAAITATTDNNSATGILIIRTEKITVGDKDQQAFNDITAPVQNIRLFKSYSTFRKIINAINSHYADRTDADIESDVALNGKKMVKDVLDGLYKNQPEEEIKARVKEYLFITICKIGDQL</sequence>
<feature type="signal peptide" evidence="2">
    <location>
        <begin position="1"/>
        <end position="23"/>
    </location>
</feature>
<proteinExistence type="predicted"/>
<dbReference type="Proteomes" id="UP000316778">
    <property type="component" value="Unassembled WGS sequence"/>
</dbReference>
<keyword evidence="2" id="KW-0732">Signal</keyword>
<dbReference type="AlphaFoldDB" id="A0A562SM98"/>
<name>A0A562SM98_CHIJA</name>
<dbReference type="PROSITE" id="PS50853">
    <property type="entry name" value="FN3"/>
    <property type="match status" value="1"/>
</dbReference>
<gene>
    <name evidence="4" type="ORF">LX66_5030</name>
</gene>
<dbReference type="SUPFAM" id="SSF103657">
    <property type="entry name" value="BAR/IMD domain-like"/>
    <property type="match status" value="1"/>
</dbReference>
<dbReference type="Pfam" id="PF00041">
    <property type="entry name" value="fn3"/>
    <property type="match status" value="1"/>
</dbReference>
<dbReference type="EMBL" id="VLLG01000006">
    <property type="protein sequence ID" value="TWI82457.1"/>
    <property type="molecule type" value="Genomic_DNA"/>
</dbReference>
<dbReference type="InterPro" id="IPR027267">
    <property type="entry name" value="AH/BAR_dom_sf"/>
</dbReference>
<feature type="chain" id="PRO_5021729464" evidence="2">
    <location>
        <begin position="24"/>
        <end position="751"/>
    </location>
</feature>
<evidence type="ECO:0000313" key="4">
    <source>
        <dbReference type="EMBL" id="TWI82457.1"/>
    </source>
</evidence>
<feature type="coiled-coil region" evidence="1">
    <location>
        <begin position="506"/>
        <end position="639"/>
    </location>
</feature>
<comment type="caution">
    <text evidence="4">The sequence shown here is derived from an EMBL/GenBank/DDBJ whole genome shotgun (WGS) entry which is preliminary data.</text>
</comment>
<keyword evidence="5" id="KW-1185">Reference proteome</keyword>